<dbReference type="GO" id="GO:0016620">
    <property type="term" value="F:oxidoreductase activity, acting on the aldehyde or oxo group of donors, NAD or NADP as acceptor"/>
    <property type="evidence" value="ECO:0007669"/>
    <property type="project" value="InterPro"/>
</dbReference>
<dbReference type="InterPro" id="IPR016162">
    <property type="entry name" value="Ald_DH_N"/>
</dbReference>
<dbReference type="Gene3D" id="3.40.309.10">
    <property type="entry name" value="Aldehyde Dehydrogenase, Chain A, domain 2"/>
    <property type="match status" value="1"/>
</dbReference>
<dbReference type="InterPro" id="IPR015590">
    <property type="entry name" value="Aldehyde_DH_dom"/>
</dbReference>
<dbReference type="OrthoDB" id="9770537at2"/>
<protein>
    <submittedName>
        <fullName evidence="3">Aldehyde dehydrogenase (NADP(+))</fullName>
    </submittedName>
</protein>
<dbReference type="AlphaFoldDB" id="A0A254N5T1"/>
<evidence type="ECO:0000259" key="2">
    <source>
        <dbReference type="Pfam" id="PF00171"/>
    </source>
</evidence>
<dbReference type="Proteomes" id="UP000197446">
    <property type="component" value="Unassembled WGS sequence"/>
</dbReference>
<reference evidence="3 4" key="1">
    <citation type="journal article" date="2007" name="Int. J. Syst. Evol. Microbiol.">
        <title>Description of Pelomonas aquatica sp. nov. and Pelomonas puraquae sp. nov., isolated from industrial and haemodialysis water.</title>
        <authorList>
            <person name="Gomila M."/>
            <person name="Bowien B."/>
            <person name="Falsen E."/>
            <person name="Moore E.R."/>
            <person name="Lalucat J."/>
        </authorList>
    </citation>
    <scope>NUCLEOTIDE SEQUENCE [LARGE SCALE GENOMIC DNA]</scope>
    <source>
        <strain evidence="3 4">CCUG 52769</strain>
    </source>
</reference>
<dbReference type="RefSeq" id="WP_088484244.1">
    <property type="nucleotide sequence ID" value="NZ_NISI01000006.1"/>
</dbReference>
<comment type="caution">
    <text evidence="3">The sequence shown here is derived from an EMBL/GenBank/DDBJ whole genome shotgun (WGS) entry which is preliminary data.</text>
</comment>
<dbReference type="InterPro" id="IPR016161">
    <property type="entry name" value="Ald_DH/histidinol_DH"/>
</dbReference>
<proteinExistence type="predicted"/>
<dbReference type="Gene3D" id="3.40.605.10">
    <property type="entry name" value="Aldehyde Dehydrogenase, Chain A, domain 1"/>
    <property type="match status" value="1"/>
</dbReference>
<dbReference type="InterPro" id="IPR050740">
    <property type="entry name" value="Aldehyde_DH_Superfamily"/>
</dbReference>
<keyword evidence="1" id="KW-0560">Oxidoreductase</keyword>
<dbReference type="Pfam" id="PF00171">
    <property type="entry name" value="Aldedh"/>
    <property type="match status" value="1"/>
</dbReference>
<accession>A0A254N5T1</accession>
<dbReference type="InterPro" id="IPR016163">
    <property type="entry name" value="Ald_DH_C"/>
</dbReference>
<feature type="domain" description="Aldehyde dehydrogenase" evidence="2">
    <location>
        <begin position="22"/>
        <end position="466"/>
    </location>
</feature>
<keyword evidence="4" id="KW-1185">Reference proteome</keyword>
<dbReference type="EMBL" id="NISI01000006">
    <property type="protein sequence ID" value="OWR03090.1"/>
    <property type="molecule type" value="Genomic_DNA"/>
</dbReference>
<dbReference type="PANTHER" id="PTHR43353:SF3">
    <property type="entry name" value="ALDEHYDE DEHYDROGENASE-RELATED"/>
    <property type="match status" value="1"/>
</dbReference>
<evidence type="ECO:0000313" key="3">
    <source>
        <dbReference type="EMBL" id="OWR03090.1"/>
    </source>
</evidence>
<dbReference type="SUPFAM" id="SSF53720">
    <property type="entry name" value="ALDH-like"/>
    <property type="match status" value="1"/>
</dbReference>
<organism evidence="3 4">
    <name type="scientific">Roseateles puraquae</name>
    <dbReference type="NCBI Taxonomy" id="431059"/>
    <lineage>
        <taxon>Bacteria</taxon>
        <taxon>Pseudomonadati</taxon>
        <taxon>Pseudomonadota</taxon>
        <taxon>Betaproteobacteria</taxon>
        <taxon>Burkholderiales</taxon>
        <taxon>Sphaerotilaceae</taxon>
        <taxon>Roseateles</taxon>
    </lineage>
</organism>
<dbReference type="CDD" id="cd07129">
    <property type="entry name" value="ALDH_KGSADH"/>
    <property type="match status" value="1"/>
</dbReference>
<name>A0A254N5T1_9BURK</name>
<dbReference type="PANTHER" id="PTHR43353">
    <property type="entry name" value="SUCCINATE-SEMIALDEHYDE DEHYDROGENASE, MITOCHONDRIAL"/>
    <property type="match status" value="1"/>
</dbReference>
<evidence type="ECO:0000313" key="4">
    <source>
        <dbReference type="Proteomes" id="UP000197446"/>
    </source>
</evidence>
<sequence length="532" mass="55264">MSNNIQGLALIGGQPVRGKGAVFQAFDPSKNEALGPDFHAVDAAQVNEACALAGAAFDAYRATSDHERADFLDQIAAQILALGDDLIARAMAETGLPRARLEGERGRTVNQLKLFAELLREGSWQDARIDTALPARTPPRPDLRLRLVGVGPVAVFGASNFPLAFSVAGGDTAAALAAGCPVVVKGHPAHPGTCELVGRAVAEAVRQCGQPAGVFALLVGSAPGSGHGLEESLVRHAAIQAVGFTGSRRAGLALMAAAAARPQPIPVYAEMSSINPVILLPGALKARSAEIASGFAASLTMGVGQFCTNPGLVLALGGADFERFADAATEALRPLPAGSMLTPGIASAYQRDEDQLAGQPQVTTLLRGESSACQAAPALFRTTGAAFLSHQALSAEIFGPASLLVACRDMDELLAVLEGLEGQLTATLQLQDDDADDLAAARRLLPTLERKVGRILANGFPTGVEVSTAMVHGGPFPATSDGRSSSVGTAAIQRFLRPVCYQNLPRALLPAVLREPNERGVWRRRDGVLTRN</sequence>
<dbReference type="InterPro" id="IPR044151">
    <property type="entry name" value="ALDH_KGSADH"/>
</dbReference>
<evidence type="ECO:0000256" key="1">
    <source>
        <dbReference type="ARBA" id="ARBA00023002"/>
    </source>
</evidence>
<gene>
    <name evidence="3" type="ORF">CDO81_16085</name>
</gene>